<dbReference type="InterPro" id="IPR001610">
    <property type="entry name" value="PAC"/>
</dbReference>
<dbReference type="Gene3D" id="3.30.450.40">
    <property type="match status" value="1"/>
</dbReference>
<dbReference type="InterPro" id="IPR036890">
    <property type="entry name" value="HATPase_C_sf"/>
</dbReference>
<dbReference type="NCBIfam" id="TIGR00229">
    <property type="entry name" value="sensory_box"/>
    <property type="match status" value="1"/>
</dbReference>
<evidence type="ECO:0000259" key="11">
    <source>
        <dbReference type="PROSITE" id="PS50112"/>
    </source>
</evidence>
<gene>
    <name evidence="13" type="primary">sasA_2</name>
    <name evidence="13" type="ORF">SIID45300_00175</name>
</gene>
<keyword evidence="7" id="KW-0067">ATP-binding</keyword>
<dbReference type="SUPFAM" id="SSF55785">
    <property type="entry name" value="PYP-like sensor domain (PAS domain)"/>
    <property type="match status" value="1"/>
</dbReference>
<dbReference type="InterPro" id="IPR000700">
    <property type="entry name" value="PAS-assoc_C"/>
</dbReference>
<dbReference type="SUPFAM" id="SSF55874">
    <property type="entry name" value="ATPase domain of HSP90 chaperone/DNA topoisomerase II/histidine kinase"/>
    <property type="match status" value="1"/>
</dbReference>
<dbReference type="SMART" id="SM00086">
    <property type="entry name" value="PAC"/>
    <property type="match status" value="1"/>
</dbReference>
<dbReference type="PANTHER" id="PTHR43065">
    <property type="entry name" value="SENSOR HISTIDINE KINASE"/>
    <property type="match status" value="1"/>
</dbReference>
<dbReference type="CDD" id="cd00130">
    <property type="entry name" value="PAS"/>
    <property type="match status" value="1"/>
</dbReference>
<dbReference type="SMART" id="SM00065">
    <property type="entry name" value="GAF"/>
    <property type="match status" value="1"/>
</dbReference>
<protein>
    <recommendedName>
        <fullName evidence="2">histidine kinase</fullName>
        <ecNumber evidence="2">2.7.13.3</ecNumber>
    </recommendedName>
</protein>
<evidence type="ECO:0000256" key="6">
    <source>
        <dbReference type="ARBA" id="ARBA00022777"/>
    </source>
</evidence>
<reference evidence="13 14" key="1">
    <citation type="submission" date="2024-09" db="EMBL/GenBank/DDBJ databases">
        <title>Draft genome sequence of Candidatus Magnetaquicoccaceae bacterium FCR-1.</title>
        <authorList>
            <person name="Shimoshige H."/>
            <person name="Shimamura S."/>
            <person name="Taoka A."/>
            <person name="Kobayashi H."/>
            <person name="Maekawa T."/>
        </authorList>
    </citation>
    <scope>NUCLEOTIDE SEQUENCE [LARGE SCALE GENOMIC DNA]</scope>
    <source>
        <strain evidence="13 14">FCR-1</strain>
    </source>
</reference>
<organism evidence="13 14">
    <name type="scientific">Candidatus Magnetaquiglobus chichijimensis</name>
    <dbReference type="NCBI Taxonomy" id="3141448"/>
    <lineage>
        <taxon>Bacteria</taxon>
        <taxon>Pseudomonadati</taxon>
        <taxon>Pseudomonadota</taxon>
        <taxon>Magnetococcia</taxon>
        <taxon>Magnetococcales</taxon>
        <taxon>Candidatus Magnetaquicoccaceae</taxon>
        <taxon>Candidatus Magnetaquiglobus</taxon>
    </lineage>
</organism>
<keyword evidence="9" id="KW-0812">Transmembrane</keyword>
<dbReference type="Pfam" id="PF13185">
    <property type="entry name" value="GAF_2"/>
    <property type="match status" value="1"/>
</dbReference>
<dbReference type="EMBL" id="BAAFGK010000001">
    <property type="protein sequence ID" value="GAB0055877.1"/>
    <property type="molecule type" value="Genomic_DNA"/>
</dbReference>
<feature type="domain" description="PAS" evidence="11">
    <location>
        <begin position="355"/>
        <end position="407"/>
    </location>
</feature>
<dbReference type="SMART" id="SM00091">
    <property type="entry name" value="PAS"/>
    <property type="match status" value="1"/>
</dbReference>
<dbReference type="Pfam" id="PF00989">
    <property type="entry name" value="PAS"/>
    <property type="match status" value="1"/>
</dbReference>
<dbReference type="SMART" id="SM00387">
    <property type="entry name" value="HATPase_c"/>
    <property type="match status" value="1"/>
</dbReference>
<proteinExistence type="predicted"/>
<feature type="transmembrane region" description="Helical" evidence="9">
    <location>
        <begin position="253"/>
        <end position="275"/>
    </location>
</feature>
<dbReference type="InterPro" id="IPR004358">
    <property type="entry name" value="Sig_transdc_His_kin-like_C"/>
</dbReference>
<feature type="domain" description="PAC" evidence="12">
    <location>
        <begin position="428"/>
        <end position="485"/>
    </location>
</feature>
<dbReference type="InterPro" id="IPR003018">
    <property type="entry name" value="GAF"/>
</dbReference>
<sequence>MNPSNVTTRKDVLPRQAASRVAITTLLMIVVIATLAFWLQLTAMNRTAHQIMTSLERFHADKLVLLEQEWQEQAVRLHNRLELLDLFARGVGAWDALTASLRQESDSSFAAVVITDEARQVLHVHPSHFSGLPETLEFSGNSGWHVSTTTGVLHRWIAQPFWLGPIGHGEIFVLVAIENGLLFRATLPFTELFVIHEGRVMASSQGNTSPPPESLLDATFWNKNQRIDQIIIPWRKNDPNSPRLVIRHVTESLFSVTELLIVGVALFALISWLFWKSLGSWMIRITRRINTLGWVAEAFSRGLDLTPEIRDALHAVRDKSLDEVTMVADAIAMAQEVVARELRARLEAQADLGRMSSHNQLLLEAAGEGIYGLDPSGRTTFINPAAARMIGWLPEEIIGTSLHDRVHHTHADQSPYPRHECRIFAAIRSGETQVVNDELFWRKDGTAFPVEYTSTPIRDQGEIRGAVVVFRDISERLRAEKQARDYLTFQRVINGLHEISYHRVPLDELLDQALAFILSVPWLAIQAKGAIFLNEPQTDTLRLTAHLGLDDQLLTLCARVAHGHCVCGRAALSRQPLHADRVDERHEITFPQMPPHGHYAVPILSGERLLGVLTLYLAHGQPYNPEEELLLMAMCQTLGSMIERKRLEESLQYQNTFLEEKVRERTAELHDHLSALKSAQNQLIQSERLAALGGLVAGISHEIKTPVGTSFTAVTYLESELNKFLAHYREGTLYREDLDAFVENVGEASRLIQANLRRASDLILSFKQVAVDQTSQEKRRFDLKEYLDETVFTLRPKLKNAPHRVTVQCAEGIVLYTFPGAVSQIVANFILNSLAHAFGAGQAGRIDIEAGLIDPATVFLHYRDNGQGMDAETVKLIYEPFFTTNRNQGGSGLGMHIVYNLVTQRLNGTIETRSAPGAGTEFRIHFPV</sequence>
<comment type="caution">
    <text evidence="13">The sequence shown here is derived from an EMBL/GenBank/DDBJ whole genome shotgun (WGS) entry which is preliminary data.</text>
</comment>
<evidence type="ECO:0000313" key="13">
    <source>
        <dbReference type="EMBL" id="GAB0055877.1"/>
    </source>
</evidence>
<keyword evidence="8" id="KW-0902">Two-component regulatory system</keyword>
<keyword evidence="3" id="KW-0597">Phosphoprotein</keyword>
<keyword evidence="5" id="KW-0547">Nucleotide-binding</keyword>
<evidence type="ECO:0000259" key="10">
    <source>
        <dbReference type="PROSITE" id="PS50109"/>
    </source>
</evidence>
<name>A0ABQ0C4S7_9PROT</name>
<dbReference type="Gene3D" id="1.10.287.130">
    <property type="match status" value="1"/>
</dbReference>
<dbReference type="PROSITE" id="PS50109">
    <property type="entry name" value="HIS_KIN"/>
    <property type="match status" value="1"/>
</dbReference>
<evidence type="ECO:0000256" key="5">
    <source>
        <dbReference type="ARBA" id="ARBA00022741"/>
    </source>
</evidence>
<dbReference type="PROSITE" id="PS50112">
    <property type="entry name" value="PAS"/>
    <property type="match status" value="1"/>
</dbReference>
<keyword evidence="9" id="KW-1133">Transmembrane helix</keyword>
<dbReference type="Pfam" id="PF02518">
    <property type="entry name" value="HATPase_c"/>
    <property type="match status" value="1"/>
</dbReference>
<evidence type="ECO:0000256" key="7">
    <source>
        <dbReference type="ARBA" id="ARBA00022840"/>
    </source>
</evidence>
<feature type="domain" description="Histidine kinase" evidence="10">
    <location>
        <begin position="698"/>
        <end position="928"/>
    </location>
</feature>
<dbReference type="Gene3D" id="3.30.450.20">
    <property type="entry name" value="PAS domain"/>
    <property type="match status" value="1"/>
</dbReference>
<dbReference type="InterPro" id="IPR013767">
    <property type="entry name" value="PAS_fold"/>
</dbReference>
<evidence type="ECO:0000256" key="8">
    <source>
        <dbReference type="ARBA" id="ARBA00023012"/>
    </source>
</evidence>
<evidence type="ECO:0000259" key="12">
    <source>
        <dbReference type="PROSITE" id="PS50113"/>
    </source>
</evidence>
<evidence type="ECO:0000313" key="14">
    <source>
        <dbReference type="Proteomes" id="UP001628193"/>
    </source>
</evidence>
<dbReference type="InterPro" id="IPR003594">
    <property type="entry name" value="HATPase_dom"/>
</dbReference>
<dbReference type="GO" id="GO:0016740">
    <property type="term" value="F:transferase activity"/>
    <property type="evidence" value="ECO:0007669"/>
    <property type="project" value="UniProtKB-KW"/>
</dbReference>
<evidence type="ECO:0000256" key="1">
    <source>
        <dbReference type="ARBA" id="ARBA00000085"/>
    </source>
</evidence>
<dbReference type="InterPro" id="IPR035965">
    <property type="entry name" value="PAS-like_dom_sf"/>
</dbReference>
<keyword evidence="9" id="KW-0472">Membrane</keyword>
<dbReference type="InterPro" id="IPR029016">
    <property type="entry name" value="GAF-like_dom_sf"/>
</dbReference>
<keyword evidence="6" id="KW-0418">Kinase</keyword>
<dbReference type="PANTHER" id="PTHR43065:SF47">
    <property type="match status" value="1"/>
</dbReference>
<accession>A0ABQ0C4S7</accession>
<evidence type="ECO:0000256" key="2">
    <source>
        <dbReference type="ARBA" id="ARBA00012438"/>
    </source>
</evidence>
<dbReference type="SUPFAM" id="SSF55781">
    <property type="entry name" value="GAF domain-like"/>
    <property type="match status" value="1"/>
</dbReference>
<feature type="transmembrane region" description="Helical" evidence="9">
    <location>
        <begin position="20"/>
        <end position="39"/>
    </location>
</feature>
<comment type="catalytic activity">
    <reaction evidence="1">
        <text>ATP + protein L-histidine = ADP + protein N-phospho-L-histidine.</text>
        <dbReference type="EC" id="2.7.13.3"/>
    </reaction>
</comment>
<dbReference type="PROSITE" id="PS50113">
    <property type="entry name" value="PAC"/>
    <property type="match status" value="1"/>
</dbReference>
<evidence type="ECO:0000256" key="9">
    <source>
        <dbReference type="SAM" id="Phobius"/>
    </source>
</evidence>
<dbReference type="InterPro" id="IPR005467">
    <property type="entry name" value="His_kinase_dom"/>
</dbReference>
<dbReference type="RefSeq" id="WP_420903590.1">
    <property type="nucleotide sequence ID" value="NZ_BAAFGK010000001.1"/>
</dbReference>
<keyword evidence="4 13" id="KW-0808">Transferase</keyword>
<dbReference type="InterPro" id="IPR000014">
    <property type="entry name" value="PAS"/>
</dbReference>
<evidence type="ECO:0000256" key="4">
    <source>
        <dbReference type="ARBA" id="ARBA00022679"/>
    </source>
</evidence>
<dbReference type="PRINTS" id="PR00344">
    <property type="entry name" value="BCTRLSENSOR"/>
</dbReference>
<dbReference type="Gene3D" id="3.30.565.10">
    <property type="entry name" value="Histidine kinase-like ATPase, C-terminal domain"/>
    <property type="match status" value="1"/>
</dbReference>
<dbReference type="EC" id="2.7.13.3" evidence="2"/>
<evidence type="ECO:0000256" key="3">
    <source>
        <dbReference type="ARBA" id="ARBA00022553"/>
    </source>
</evidence>
<dbReference type="Proteomes" id="UP001628193">
    <property type="component" value="Unassembled WGS sequence"/>
</dbReference>
<keyword evidence="14" id="KW-1185">Reference proteome</keyword>